<evidence type="ECO:0000313" key="4">
    <source>
        <dbReference type="Proteomes" id="UP000823612"/>
    </source>
</evidence>
<dbReference type="Gene3D" id="2.160.20.10">
    <property type="entry name" value="Single-stranded right-handed beta-helix, Pectin lyase-like"/>
    <property type="match status" value="1"/>
</dbReference>
<dbReference type="Proteomes" id="UP000823612">
    <property type="component" value="Unassembled WGS sequence"/>
</dbReference>
<dbReference type="Pfam" id="PF18962">
    <property type="entry name" value="Por_Secre_tail"/>
    <property type="match status" value="1"/>
</dbReference>
<organism evidence="3 4">
    <name type="scientific">Candidatus Pullibacteroides excrementavium</name>
    <dbReference type="NCBI Taxonomy" id="2840905"/>
    <lineage>
        <taxon>Bacteria</taxon>
        <taxon>Pseudomonadati</taxon>
        <taxon>Bacteroidota</taxon>
        <taxon>Bacteroidia</taxon>
        <taxon>Bacteroidales</taxon>
        <taxon>Candidatus Pullibacteroides</taxon>
    </lineage>
</organism>
<dbReference type="EMBL" id="JADIMZ010000131">
    <property type="protein sequence ID" value="MBO8433380.1"/>
    <property type="molecule type" value="Genomic_DNA"/>
</dbReference>
<dbReference type="SUPFAM" id="SSF51126">
    <property type="entry name" value="Pectin lyase-like"/>
    <property type="match status" value="1"/>
</dbReference>
<feature type="domain" description="Secretion system C-terminal sorting" evidence="2">
    <location>
        <begin position="2007"/>
        <end position="2080"/>
    </location>
</feature>
<evidence type="ECO:0000259" key="2">
    <source>
        <dbReference type="Pfam" id="PF18962"/>
    </source>
</evidence>
<keyword evidence="1" id="KW-0732">Signal</keyword>
<dbReference type="InterPro" id="IPR011050">
    <property type="entry name" value="Pectin_lyase_fold/virulence"/>
</dbReference>
<protein>
    <submittedName>
        <fullName evidence="3">DUF4465 domain-containing protein</fullName>
    </submittedName>
</protein>
<name>A0A9D9DUU1_9BACT</name>
<proteinExistence type="predicted"/>
<dbReference type="Gene3D" id="2.60.120.1350">
    <property type="entry name" value="Protein of unknown function DUF4465"/>
    <property type="match status" value="1"/>
</dbReference>
<dbReference type="Pfam" id="PF14717">
    <property type="entry name" value="DUF4465"/>
    <property type="match status" value="1"/>
</dbReference>
<dbReference type="InterPro" id="IPR026444">
    <property type="entry name" value="Secre_tail"/>
</dbReference>
<dbReference type="SMART" id="SM00710">
    <property type="entry name" value="PbH1"/>
    <property type="match status" value="5"/>
</dbReference>
<accession>A0A9D9DUU1</accession>
<evidence type="ECO:0000256" key="1">
    <source>
        <dbReference type="SAM" id="SignalP"/>
    </source>
</evidence>
<dbReference type="Gene3D" id="2.60.40.1290">
    <property type="match status" value="2"/>
</dbReference>
<comment type="caution">
    <text evidence="3">The sequence shown here is derived from an EMBL/GenBank/DDBJ whole genome shotgun (WGS) entry which is preliminary data.</text>
</comment>
<dbReference type="InterPro" id="IPR006626">
    <property type="entry name" value="PbH1"/>
</dbReference>
<gene>
    <name evidence="3" type="ORF">IAB08_08845</name>
</gene>
<feature type="signal peptide" evidence="1">
    <location>
        <begin position="1"/>
        <end position="30"/>
    </location>
</feature>
<evidence type="ECO:0000313" key="3">
    <source>
        <dbReference type="EMBL" id="MBO8433380.1"/>
    </source>
</evidence>
<dbReference type="InterPro" id="IPR027828">
    <property type="entry name" value="DUF4465"/>
</dbReference>
<feature type="chain" id="PRO_5039551381" evidence="1">
    <location>
        <begin position="31"/>
        <end position="2081"/>
    </location>
</feature>
<sequence length="2081" mass="224468">MKPLLFGKTVFRICAGFAALSFMAVNPLLAQAEAAPDTVLLLNQDQVFSISKETPFYDAGGIEGGVQEGDEGSVTFVPATQGQVIQLDFSHIDIFNSDYGNWNNDILKVYNGQSADDNSLNAIVSDENTLLGSLPMRFRSTAEDGSLTVYFKKVSGLEKPGFEGLVSQYQPADMRFVSAKQFFDPAAKTLQGDTLLLLGINIRTEDLKNPLSLQSLDLDFSDCSPVGLVESGKVYFMGQDSAFSAAKAVEVGSFASLSARHAVQVQVDESEAKLSEGSNYFYVKVAVGYDAQDGDYLRAACTGLTLNDNQGKHEPQALQQAGSIKVENIYYSQKGDNVQYFLNSIGFRPTSASYAAYDPYMGEQAVTFVPKTEGRVAQIEFGLFDLYPGTTYGGAHDVFEIYSGDRNGALLWAYDGGEGTAEGPASLLRSQAEDGSLTIVFEPKGGSSYYTGDGFEAMLTEYEPVALDIDTAAGFQAATGDLMPGVRKQPVIGLRLDVFGTLDQLIWTNLTANWKDGSEQAVGQAYLYMTRTAEFDTLQKIAESTVASASTSFSGSESLQEGTYYIWLCADIDADAANGTVLDASWSGLATNRKGGYAIGDADPEGEILLTNMYSLQNGRNGEIPVDGSLMFYDDGGKDGAYAKDAFNGKVTFAPAVAGQVIRASFESFETYSTTHVLSVYSGSDTLASNQIGAYSYKTYPQVRLISQSPDGKMTFQFVKPESSYGSMPDGWAIEISAVNPSPLALASIDARAVAQDFVGAYSQNVQALLLHMQPVGDTGSAVLTDLVLDLASTDVDLRNVRAYFLETDTVLNMAVAADCLFAQVDSVKAGTETVRLSGSAAMRFEQEYYMAVCYDLGDAEEGGRIEMALDSAYAGNRAVPVQGEASLHTVKAGVHGDFIVGVSGEADFATIQEAVNHLEAGVDGPVNLKLESGTYDEVVVIPAIAGLSENNLLTMGSLSGRAEDVTIASDDYDEYLDYATLTRNPNEGVFNLAGTSYLRLQDVTLTTGNMEFPSVVHAYDGAHHLDFSGLRILAGQPTDYNSTIDLLVFYASSTRNPRLNCSHIQVRDCYFEGGDIGLNLGGSGVVTLGKNAKVREAVIEGNEFVNQGSKGVYLHDVEHFRFAGNTVRTDFVYSYSYDGMDVYRCGSASEISGNRIEIDLPAGKYATGIYSRPVYGEAGAPMRIFNNVVDFRNTLGTSYGIEMSGFGTGSTTSHVDIAYNTVRLGGESEASGSAALYIDDEAAPSALYIANNLFQNRVGGYVYRLDLASDTAHMEWERNGVFTTADTIEDLGIFARLGSAEISYAVWDFQVKSDKESLFAEAEFLSPAFLGLKTWQPFDTAVPLDWVSTDILGIDRPATRATLGAYEFEGDLNQPPVMADGYPLLRNVTAFTADMAVKPSQSSRIYYAVAAPGEKMEADSVVSQGMMAEVGRNQEAVCRFEGLEAKTWYQAYFVMENFNEVRGGLIVSDSFQTDFLPTAVSTFEDVAVGVSEEFEDGTARFSGFKVVDADAGAADAPAGSHRALALGDARIEITNTDTGLNLTGFFYRSKAESMLKLSNGRELALPASDGWRYFNLRDKGRMTYLEFSCTDSLYVDDFSGQPFELQLGGLPSDTVVKRGTELALAAAVSGGVPEYAYSWIDAAGDTVGREAVLEVLAERNAGYTLYVRDEWNSVQSVSVQVVVLGGEGVADFEDLDLEAESSWHGDTDGDTYFYSGSYRFTNSYTLAWDSWMGFAYANISDSTYIPEWGYDNQYKNAAGGGALGSATYGVVYDHGVVDLLEAGEEGAEIPGCYVTNNIMFYNAAVNGDTYSGGPFESGDYFKVFFRGIRPDGDTAVIEYYLADCRDADSAEHYILNSWEWVDLSGLGAVSQLLIGFEGSRVNQYGPLLPSYMAIDKIGVVRPESRVIEDSLLMGADALLAFDDLFSLPGTGRWKVMAGEPDVEGVASFAVSDSGLQVSALGLGTCQVELQGARNGRSEYVVLHLEVVEDAGVEGWMEVSGSFVDAVYPVPAVDYVNVRLSAPVSGLQVVNLQGRTMYEERSASFRAGSVVSIPVSGWSSGIYLLCVEQDGIQQVLKFVVR</sequence>
<reference evidence="3" key="2">
    <citation type="journal article" date="2021" name="PeerJ">
        <title>Extensive microbial diversity within the chicken gut microbiome revealed by metagenomics and culture.</title>
        <authorList>
            <person name="Gilroy R."/>
            <person name="Ravi A."/>
            <person name="Getino M."/>
            <person name="Pursley I."/>
            <person name="Horton D.L."/>
            <person name="Alikhan N.F."/>
            <person name="Baker D."/>
            <person name="Gharbi K."/>
            <person name="Hall N."/>
            <person name="Watson M."/>
            <person name="Adriaenssens E.M."/>
            <person name="Foster-Nyarko E."/>
            <person name="Jarju S."/>
            <person name="Secka A."/>
            <person name="Antonio M."/>
            <person name="Oren A."/>
            <person name="Chaudhuri R.R."/>
            <person name="La Ragione R."/>
            <person name="Hildebrand F."/>
            <person name="Pallen M.J."/>
        </authorList>
    </citation>
    <scope>NUCLEOTIDE SEQUENCE</scope>
    <source>
        <strain evidence="3">2889</strain>
    </source>
</reference>
<dbReference type="InterPro" id="IPR012334">
    <property type="entry name" value="Pectin_lyas_fold"/>
</dbReference>
<reference evidence="3" key="1">
    <citation type="submission" date="2020-10" db="EMBL/GenBank/DDBJ databases">
        <authorList>
            <person name="Gilroy R."/>
        </authorList>
    </citation>
    <scope>NUCLEOTIDE SEQUENCE</scope>
    <source>
        <strain evidence="3">2889</strain>
    </source>
</reference>
<dbReference type="NCBIfam" id="TIGR04183">
    <property type="entry name" value="Por_Secre_tail"/>
    <property type="match status" value="1"/>
</dbReference>